<evidence type="ECO:0000259" key="1">
    <source>
        <dbReference type="Pfam" id="PF00534"/>
    </source>
</evidence>
<dbReference type="Gene3D" id="3.40.50.2000">
    <property type="entry name" value="Glycogen Phosphorylase B"/>
    <property type="match status" value="2"/>
</dbReference>
<evidence type="ECO:0000259" key="2">
    <source>
        <dbReference type="Pfam" id="PF13439"/>
    </source>
</evidence>
<evidence type="ECO:0000313" key="3">
    <source>
        <dbReference type="EMBL" id="KAA3766721.1"/>
    </source>
</evidence>
<dbReference type="Pfam" id="PF13439">
    <property type="entry name" value="Glyco_transf_4"/>
    <property type="match status" value="1"/>
</dbReference>
<accession>A0A7J4XK71</accession>
<dbReference type="Proteomes" id="UP000422221">
    <property type="component" value="Unassembled WGS sequence"/>
</dbReference>
<comment type="caution">
    <text evidence="3">The sequence shown here is derived from an EMBL/GenBank/DDBJ whole genome shotgun (WGS) entry which is preliminary data.</text>
</comment>
<dbReference type="Pfam" id="PF00534">
    <property type="entry name" value="Glycos_transf_1"/>
    <property type="match status" value="1"/>
</dbReference>
<organism evidence="3 4">
    <name type="scientific">Bacteroides salyersiae</name>
    <dbReference type="NCBI Taxonomy" id="291644"/>
    <lineage>
        <taxon>Bacteria</taxon>
        <taxon>Pseudomonadati</taxon>
        <taxon>Bacteroidota</taxon>
        <taxon>Bacteroidia</taxon>
        <taxon>Bacteroidales</taxon>
        <taxon>Bacteroidaceae</taxon>
        <taxon>Bacteroides</taxon>
    </lineage>
</organism>
<dbReference type="PANTHER" id="PTHR12526">
    <property type="entry name" value="GLYCOSYLTRANSFERASE"/>
    <property type="match status" value="1"/>
</dbReference>
<dbReference type="PANTHER" id="PTHR12526:SF630">
    <property type="entry name" value="GLYCOSYLTRANSFERASE"/>
    <property type="match status" value="1"/>
</dbReference>
<dbReference type="RefSeq" id="WP_055294456.1">
    <property type="nucleotide sequence ID" value="NZ_CAXSTI010000006.1"/>
</dbReference>
<dbReference type="InterPro" id="IPR001296">
    <property type="entry name" value="Glyco_trans_1"/>
</dbReference>
<dbReference type="InterPro" id="IPR028098">
    <property type="entry name" value="Glyco_trans_4-like_N"/>
</dbReference>
<proteinExistence type="predicted"/>
<keyword evidence="3" id="KW-0808">Transferase</keyword>
<dbReference type="AlphaFoldDB" id="A0A7J4XK71"/>
<dbReference type="SUPFAM" id="SSF53756">
    <property type="entry name" value="UDP-Glycosyltransferase/glycogen phosphorylase"/>
    <property type="match status" value="1"/>
</dbReference>
<dbReference type="CDD" id="cd03820">
    <property type="entry name" value="GT4_AmsD-like"/>
    <property type="match status" value="1"/>
</dbReference>
<feature type="domain" description="Glycosyltransferase subfamily 4-like N-terminal" evidence="2">
    <location>
        <begin position="14"/>
        <end position="188"/>
    </location>
</feature>
<protein>
    <submittedName>
        <fullName evidence="3">Glycosyltransferase family 4 protein</fullName>
    </submittedName>
</protein>
<gene>
    <name evidence="3" type="ORF">F3F73_07545</name>
</gene>
<sequence>MKIVYCIFDCSSSGGTERALSLQANYFAGKGNEVHIVTTEKPSCKQNSYIFSDNISFHNLSINYREVDNSLSPLKIIYRIKKGHKHKQQLAKLLFALKPDFTIGMFGHDSSFLYKINDGSKKILEYHFSRYHRKIEFASAIFWKRWFALLREWRKCKFINKYDAFIVLTQQDAKNWKDIKKLYVIPNALPFIPQQISTCENKKAISVGRLSPEKGYDLLIKAWKLVTERHPDWELEIYGDGQEKSKLYSIISEYSLSNISINAPIRNIEDKYTESSIYLMSSHYEGFGIVLIEAMACGLPCVSFNCPYGPSEILTDNENGFLIPINDIYTLADKVCILIEKEEMRKKMGHKAYIAAMQYSPIKVMKKWEKLFDDLKKK</sequence>
<dbReference type="EMBL" id="VWMK01000006">
    <property type="protein sequence ID" value="KAA3766721.1"/>
    <property type="molecule type" value="Genomic_DNA"/>
</dbReference>
<dbReference type="GO" id="GO:0016757">
    <property type="term" value="F:glycosyltransferase activity"/>
    <property type="evidence" value="ECO:0007669"/>
    <property type="project" value="InterPro"/>
</dbReference>
<name>A0A7J4XK71_9BACE</name>
<dbReference type="GeneID" id="93117318"/>
<feature type="domain" description="Glycosyl transferase family 1" evidence="1">
    <location>
        <begin position="200"/>
        <end position="353"/>
    </location>
</feature>
<reference evidence="3 4" key="1">
    <citation type="journal article" date="2019" name="Nat. Med.">
        <title>A library of human gut bacterial isolates paired with longitudinal multiomics data enables mechanistic microbiome research.</title>
        <authorList>
            <person name="Poyet M."/>
            <person name="Groussin M."/>
            <person name="Gibbons S.M."/>
            <person name="Avila-Pacheco J."/>
            <person name="Jiang X."/>
            <person name="Kearney S.M."/>
            <person name="Perrotta A.R."/>
            <person name="Berdy B."/>
            <person name="Zhao S."/>
            <person name="Lieberman T.D."/>
            <person name="Swanson P.K."/>
            <person name="Smith M."/>
            <person name="Roesemann S."/>
            <person name="Alexander J.E."/>
            <person name="Rich S.A."/>
            <person name="Livny J."/>
            <person name="Vlamakis H."/>
            <person name="Clish C."/>
            <person name="Bullock K."/>
            <person name="Deik A."/>
            <person name="Scott J."/>
            <person name="Pierce K.A."/>
            <person name="Xavier R.J."/>
            <person name="Alm E.J."/>
        </authorList>
    </citation>
    <scope>NUCLEOTIDE SEQUENCE [LARGE SCALE GENOMIC DNA]</scope>
    <source>
        <strain evidence="3 4">BIOML-A10</strain>
    </source>
</reference>
<evidence type="ECO:0000313" key="4">
    <source>
        <dbReference type="Proteomes" id="UP000422221"/>
    </source>
</evidence>